<organism evidence="7 8">
    <name type="scientific">Ruminococcus flavefaciens 007c</name>
    <dbReference type="NCBI Taxonomy" id="1341157"/>
    <lineage>
        <taxon>Bacteria</taxon>
        <taxon>Bacillati</taxon>
        <taxon>Bacillota</taxon>
        <taxon>Clostridia</taxon>
        <taxon>Eubacteriales</taxon>
        <taxon>Oscillospiraceae</taxon>
        <taxon>Ruminococcus</taxon>
    </lineage>
</organism>
<feature type="domain" description="PPIase cyclophilin-type" evidence="6">
    <location>
        <begin position="71"/>
        <end position="264"/>
    </location>
</feature>
<evidence type="ECO:0000256" key="1">
    <source>
        <dbReference type="ARBA" id="ARBA00002388"/>
    </source>
</evidence>
<accession>W7UX74</accession>
<dbReference type="EC" id="5.2.1.8" evidence="2"/>
<keyword evidence="5" id="KW-0472">Membrane</keyword>
<feature type="transmembrane region" description="Helical" evidence="5">
    <location>
        <begin position="21"/>
        <end position="42"/>
    </location>
</feature>
<dbReference type="PANTHER" id="PTHR45625:SF4">
    <property type="entry name" value="PEPTIDYLPROLYL ISOMERASE DOMAIN AND WD REPEAT-CONTAINING PROTEIN 1"/>
    <property type="match status" value="1"/>
</dbReference>
<dbReference type="eggNOG" id="COG0652">
    <property type="taxonomic scope" value="Bacteria"/>
</dbReference>
<dbReference type="InterPro" id="IPR044666">
    <property type="entry name" value="Cyclophilin_A-like"/>
</dbReference>
<dbReference type="Pfam" id="PF00160">
    <property type="entry name" value="Pro_isomerase"/>
    <property type="match status" value="2"/>
</dbReference>
<keyword evidence="4" id="KW-0413">Isomerase</keyword>
<evidence type="ECO:0000256" key="4">
    <source>
        <dbReference type="ARBA" id="ARBA00023235"/>
    </source>
</evidence>
<dbReference type="InterPro" id="IPR029000">
    <property type="entry name" value="Cyclophilin-like_dom_sf"/>
</dbReference>
<dbReference type="PROSITE" id="PS50072">
    <property type="entry name" value="CSA_PPIASE_2"/>
    <property type="match status" value="1"/>
</dbReference>
<dbReference type="OrthoDB" id="9807797at2"/>
<protein>
    <recommendedName>
        <fullName evidence="2">peptidylprolyl isomerase</fullName>
        <ecNumber evidence="2">5.2.1.8</ecNumber>
    </recommendedName>
</protein>
<dbReference type="PATRIC" id="fig|1341157.4.peg.2485"/>
<dbReference type="AlphaFoldDB" id="W7UX74"/>
<evidence type="ECO:0000256" key="5">
    <source>
        <dbReference type="SAM" id="Phobius"/>
    </source>
</evidence>
<dbReference type="Proteomes" id="UP000019365">
    <property type="component" value="Unassembled WGS sequence"/>
</dbReference>
<comment type="caution">
    <text evidence="7">The sequence shown here is derived from an EMBL/GenBank/DDBJ whole genome shotgun (WGS) entry which is preliminary data.</text>
</comment>
<keyword evidence="3" id="KW-0697">Rotamase</keyword>
<evidence type="ECO:0000313" key="8">
    <source>
        <dbReference type="Proteomes" id="UP000019365"/>
    </source>
</evidence>
<evidence type="ECO:0000259" key="6">
    <source>
        <dbReference type="PROSITE" id="PS50072"/>
    </source>
</evidence>
<evidence type="ECO:0000256" key="3">
    <source>
        <dbReference type="ARBA" id="ARBA00023110"/>
    </source>
</evidence>
<dbReference type="RefSeq" id="WP_037300189.1">
    <property type="nucleotide sequence ID" value="NZ_ATAX01000028.1"/>
</dbReference>
<dbReference type="InterPro" id="IPR002130">
    <property type="entry name" value="Cyclophilin-type_PPIase_dom"/>
</dbReference>
<dbReference type="Gene3D" id="2.40.100.10">
    <property type="entry name" value="Cyclophilin-like"/>
    <property type="match status" value="1"/>
</dbReference>
<proteinExistence type="predicted"/>
<dbReference type="EMBL" id="ATAX01000028">
    <property type="protein sequence ID" value="EWM53002.1"/>
    <property type="molecule type" value="Genomic_DNA"/>
</dbReference>
<gene>
    <name evidence="7" type="ORF">RF007C_15430</name>
</gene>
<name>W7UX74_RUMFL</name>
<sequence length="277" mass="30613">MKIVCNGKDNTMFKKNHVVRLVLIFTLIMGVSSLAVMLGGTMRARNNSYITIDPETIELVQLNAPKEGDPIAVVDTSLGEYRFVLYPQYSPNAVANFTELANSGYYNNTYVFHSESGVYSAAGAPNKDGSANDSSHELVERELNQNLWPFKGAVCVMTTTLKQSFKEKCFGGGTYYNGSRFLTLNTVTFDEDFQKELRESSESEALAEAFIKHGGVPNFSQQMTVIGQTYSGMDVVEKLASLETNNAGIYKFPKEDVIIKSVTIGTYSEKDEDTGKK</sequence>
<dbReference type="PANTHER" id="PTHR45625">
    <property type="entry name" value="PEPTIDYL-PROLYL CIS-TRANS ISOMERASE-RELATED"/>
    <property type="match status" value="1"/>
</dbReference>
<comment type="function">
    <text evidence="1">PPIases accelerate the folding of proteins. It catalyzes the cis-trans isomerization of proline imidic peptide bonds in oligopeptides.</text>
</comment>
<reference evidence="7 8" key="1">
    <citation type="journal article" date="2014" name="PLoS ONE">
        <title>Rumen cellulosomics: divergent fiber-degrading strategies revealed by comparative genome-wide analysis of six ruminococcal strains.</title>
        <authorList>
            <person name="Dassa B."/>
            <person name="Borovok I."/>
            <person name="Ruimy-Israeli V."/>
            <person name="Lamed R."/>
            <person name="Flint H.J."/>
            <person name="Duncan S.H."/>
            <person name="Henrissat B."/>
            <person name="Coutinho P."/>
            <person name="Morrison M."/>
            <person name="Mosoni P."/>
            <person name="Yeoman C.J."/>
            <person name="White B.A."/>
            <person name="Bayer E.A."/>
        </authorList>
    </citation>
    <scope>NUCLEOTIDE SEQUENCE [LARGE SCALE GENOMIC DNA]</scope>
    <source>
        <strain evidence="7 8">007c</strain>
    </source>
</reference>
<evidence type="ECO:0000256" key="2">
    <source>
        <dbReference type="ARBA" id="ARBA00013194"/>
    </source>
</evidence>
<keyword evidence="8" id="KW-1185">Reference proteome</keyword>
<evidence type="ECO:0000313" key="7">
    <source>
        <dbReference type="EMBL" id="EWM53002.1"/>
    </source>
</evidence>
<dbReference type="SUPFAM" id="SSF50891">
    <property type="entry name" value="Cyclophilin-like"/>
    <property type="match status" value="1"/>
</dbReference>
<dbReference type="GO" id="GO:0003755">
    <property type="term" value="F:peptidyl-prolyl cis-trans isomerase activity"/>
    <property type="evidence" value="ECO:0007669"/>
    <property type="project" value="UniProtKB-KW"/>
</dbReference>
<keyword evidence="5" id="KW-0812">Transmembrane</keyword>
<keyword evidence="5" id="KW-1133">Transmembrane helix</keyword>